<evidence type="ECO:0000313" key="3">
    <source>
        <dbReference type="Proteomes" id="UP000663880"/>
    </source>
</evidence>
<dbReference type="AlphaFoldDB" id="A0A821SEM3"/>
<accession>A0A821SEM3</accession>
<dbReference type="Proteomes" id="UP000663880">
    <property type="component" value="Unassembled WGS sequence"/>
</dbReference>
<reference evidence="2" key="1">
    <citation type="submission" date="2021-02" db="EMBL/GenBank/DDBJ databases">
        <authorList>
            <person name="Steward A R."/>
        </authorList>
    </citation>
    <scope>NUCLEOTIDE SEQUENCE</scope>
</reference>
<protein>
    <submittedName>
        <fullName evidence="2">Uncharacterized protein</fullName>
    </submittedName>
</protein>
<evidence type="ECO:0000256" key="1">
    <source>
        <dbReference type="SAM" id="MobiDB-lite"/>
    </source>
</evidence>
<proteinExistence type="predicted"/>
<evidence type="ECO:0000313" key="2">
    <source>
        <dbReference type="EMBL" id="CAF4855416.1"/>
    </source>
</evidence>
<gene>
    <name evidence="2" type="ORF">PMACD_LOCUS7437</name>
</gene>
<comment type="caution">
    <text evidence="2">The sequence shown here is derived from an EMBL/GenBank/DDBJ whole genome shotgun (WGS) entry which is preliminary data.</text>
</comment>
<organism evidence="2 3">
    <name type="scientific">Pieris macdunnoughi</name>
    <dbReference type="NCBI Taxonomy" id="345717"/>
    <lineage>
        <taxon>Eukaryota</taxon>
        <taxon>Metazoa</taxon>
        <taxon>Ecdysozoa</taxon>
        <taxon>Arthropoda</taxon>
        <taxon>Hexapoda</taxon>
        <taxon>Insecta</taxon>
        <taxon>Pterygota</taxon>
        <taxon>Neoptera</taxon>
        <taxon>Endopterygota</taxon>
        <taxon>Lepidoptera</taxon>
        <taxon>Glossata</taxon>
        <taxon>Ditrysia</taxon>
        <taxon>Papilionoidea</taxon>
        <taxon>Pieridae</taxon>
        <taxon>Pierinae</taxon>
        <taxon>Pieris</taxon>
    </lineage>
</organism>
<sequence>MTGVLKVKVITPMPRVNLRDARLNKIKQRTVADVQRHVHRRRPVRLWCLYADTRVGTAASAAGPAAGQPVDSPGGAASRESARYHRSRHQSQVKNTPWPLTTVLDTSRHDTTPGPNQASLLSPHINTSTTSLRAASRALCLLARCSPYQRLKLTKYHPKGEYAPNLPKHS</sequence>
<dbReference type="EMBL" id="CAJOBZ010000018">
    <property type="protein sequence ID" value="CAF4855416.1"/>
    <property type="molecule type" value="Genomic_DNA"/>
</dbReference>
<feature type="region of interest" description="Disordered" evidence="1">
    <location>
        <begin position="59"/>
        <end position="94"/>
    </location>
</feature>
<name>A0A821SEM3_9NEOP</name>
<keyword evidence="3" id="KW-1185">Reference proteome</keyword>